<dbReference type="PANTHER" id="PTHR30250">
    <property type="entry name" value="PST FAMILY PREDICTED COLANIC ACID TRANSPORTER"/>
    <property type="match status" value="1"/>
</dbReference>
<dbReference type="RefSeq" id="WP_149082495.1">
    <property type="nucleotide sequence ID" value="NZ_VTAW01000025.1"/>
</dbReference>
<organism evidence="7 8">
    <name type="scientific">Natrialba swarupiae</name>
    <dbReference type="NCBI Taxonomy" id="2448032"/>
    <lineage>
        <taxon>Archaea</taxon>
        <taxon>Methanobacteriati</taxon>
        <taxon>Methanobacteriota</taxon>
        <taxon>Stenosarchaea group</taxon>
        <taxon>Halobacteria</taxon>
        <taxon>Halobacteriales</taxon>
        <taxon>Natrialbaceae</taxon>
        <taxon>Natrialba</taxon>
    </lineage>
</organism>
<evidence type="ECO:0000256" key="3">
    <source>
        <dbReference type="ARBA" id="ARBA00022692"/>
    </source>
</evidence>
<keyword evidence="8" id="KW-1185">Reference proteome</keyword>
<feature type="transmembrane region" description="Helical" evidence="6">
    <location>
        <begin position="306"/>
        <end position="326"/>
    </location>
</feature>
<evidence type="ECO:0000313" key="7">
    <source>
        <dbReference type="EMBL" id="TYT60985.1"/>
    </source>
</evidence>
<keyword evidence="2" id="KW-1003">Cell membrane</keyword>
<keyword evidence="4 6" id="KW-1133">Transmembrane helix</keyword>
<dbReference type="EMBL" id="VTAW01000025">
    <property type="protein sequence ID" value="TYT60985.1"/>
    <property type="molecule type" value="Genomic_DNA"/>
</dbReference>
<protein>
    <submittedName>
        <fullName evidence="7">Flippase</fullName>
    </submittedName>
</protein>
<feature type="transmembrane region" description="Helical" evidence="6">
    <location>
        <begin position="393"/>
        <end position="413"/>
    </location>
</feature>
<feature type="transmembrane region" description="Helical" evidence="6">
    <location>
        <begin position="425"/>
        <end position="446"/>
    </location>
</feature>
<feature type="transmembrane region" description="Helical" evidence="6">
    <location>
        <begin position="332"/>
        <end position="348"/>
    </location>
</feature>
<proteinExistence type="predicted"/>
<dbReference type="GO" id="GO:0005886">
    <property type="term" value="C:plasma membrane"/>
    <property type="evidence" value="ECO:0007669"/>
    <property type="project" value="UniProtKB-SubCell"/>
</dbReference>
<comment type="caution">
    <text evidence="7">The sequence shown here is derived from an EMBL/GenBank/DDBJ whole genome shotgun (WGS) entry which is preliminary data.</text>
</comment>
<dbReference type="InterPro" id="IPR050833">
    <property type="entry name" value="Poly_Biosynth_Transport"/>
</dbReference>
<comment type="subcellular location">
    <subcellularLocation>
        <location evidence="1">Cell membrane</location>
        <topology evidence="1">Multi-pass membrane protein</topology>
    </subcellularLocation>
</comment>
<feature type="transmembrane region" description="Helical" evidence="6">
    <location>
        <begin position="119"/>
        <end position="141"/>
    </location>
</feature>
<feature type="transmembrane region" description="Helical" evidence="6">
    <location>
        <begin position="84"/>
        <end position="107"/>
    </location>
</feature>
<evidence type="ECO:0000256" key="4">
    <source>
        <dbReference type="ARBA" id="ARBA00022989"/>
    </source>
</evidence>
<dbReference type="Pfam" id="PF01943">
    <property type="entry name" value="Polysacc_synt"/>
    <property type="match status" value="1"/>
</dbReference>
<evidence type="ECO:0000256" key="1">
    <source>
        <dbReference type="ARBA" id="ARBA00004651"/>
    </source>
</evidence>
<feature type="transmembrane region" description="Helical" evidence="6">
    <location>
        <begin position="15"/>
        <end position="36"/>
    </location>
</feature>
<keyword evidence="5 6" id="KW-0472">Membrane</keyword>
<feature type="transmembrane region" description="Helical" evidence="6">
    <location>
        <begin position="161"/>
        <end position="178"/>
    </location>
</feature>
<evidence type="ECO:0000256" key="5">
    <source>
        <dbReference type="ARBA" id="ARBA00023136"/>
    </source>
</evidence>
<evidence type="ECO:0000256" key="2">
    <source>
        <dbReference type="ARBA" id="ARBA00022475"/>
    </source>
</evidence>
<keyword evidence="3 6" id="KW-0812">Transmembrane</keyword>
<feature type="transmembrane region" description="Helical" evidence="6">
    <location>
        <begin position="452"/>
        <end position="477"/>
    </location>
</feature>
<feature type="transmembrane region" description="Helical" evidence="6">
    <location>
        <begin position="369"/>
        <end position="387"/>
    </location>
</feature>
<sequence>MSLASELGDRFKAEFMGRAVSVISGAILIIVLARLLDPDGYGLLFLAISVLGTIQLISKLGIAKSAARYISKYKESDPDQIPHIIKFSFILNIGSILIVCILLLIGHNFLADLIGEPDLAPLLVLGVFFVAFATLATYVRLIFQGFEAIKPAGALQAIDRGLRAVLAIGFVILGYGAVGALVGYIVAHTAAAALGLGFLYFRFYRGFSPSGIEVGLRRRIAEYTVPLTATSTARIIDKRVDTILVGVFIGPIGVAYYTLSRQIIEFIVTPIEALGFTLSPTYESEKVKGNTDIAARIYEEALTHGLMLYIPAAAGLILVSEPLIYIVFGEEYAGAVPVLQILGIYAVLQSVKVLTDNGLDFLGRARERAIAKSVAAVLNLIFNIILIPRIGVIGAAVATVITDAMYTIVNVYIMHTEIKIQIIHLVRQVSVILTITLIMSIVVYSTNGFLDGFISLFVMVGVGVVTWFILVTSTGLLNTKKVYSKLT</sequence>
<name>A0A5D5AIY6_9EURY</name>
<evidence type="ECO:0000313" key="8">
    <source>
        <dbReference type="Proteomes" id="UP000324104"/>
    </source>
</evidence>
<dbReference type="CDD" id="cd13128">
    <property type="entry name" value="MATE_Wzx_like"/>
    <property type="match status" value="1"/>
</dbReference>
<dbReference type="InterPro" id="IPR002797">
    <property type="entry name" value="Polysacc_synth"/>
</dbReference>
<gene>
    <name evidence="7" type="ORF">FYC77_15950</name>
</gene>
<dbReference type="Proteomes" id="UP000324104">
    <property type="component" value="Unassembled WGS sequence"/>
</dbReference>
<accession>A0A5D5AIY6</accession>
<feature type="transmembrane region" description="Helical" evidence="6">
    <location>
        <begin position="42"/>
        <end position="63"/>
    </location>
</feature>
<dbReference type="PANTHER" id="PTHR30250:SF11">
    <property type="entry name" value="O-ANTIGEN TRANSPORTER-RELATED"/>
    <property type="match status" value="1"/>
</dbReference>
<dbReference type="AlphaFoldDB" id="A0A5D5AIY6"/>
<evidence type="ECO:0000256" key="6">
    <source>
        <dbReference type="SAM" id="Phobius"/>
    </source>
</evidence>
<reference evidence="7 8" key="1">
    <citation type="submission" date="2019-08" db="EMBL/GenBank/DDBJ databases">
        <title>Archaea genome.</title>
        <authorList>
            <person name="Kajale S."/>
            <person name="Shouche Y."/>
            <person name="Deshpande N."/>
            <person name="Sharma A."/>
        </authorList>
    </citation>
    <scope>NUCLEOTIDE SEQUENCE [LARGE SCALE GENOMIC DNA]</scope>
    <source>
        <strain evidence="7 8">ESP3B_9</strain>
    </source>
</reference>